<dbReference type="EMBL" id="CP006272">
    <property type="protein sequence ID" value="AGZ41952.1"/>
    <property type="molecule type" value="Genomic_DNA"/>
</dbReference>
<feature type="region of interest" description="Disordered" evidence="1">
    <location>
        <begin position="1"/>
        <end position="27"/>
    </location>
</feature>
<dbReference type="Proteomes" id="UP000017746">
    <property type="component" value="Chromosome"/>
</dbReference>
<organism evidence="2 3">
    <name type="scientific">Actinoplanes friuliensis DSM 7358</name>
    <dbReference type="NCBI Taxonomy" id="1246995"/>
    <lineage>
        <taxon>Bacteria</taxon>
        <taxon>Bacillati</taxon>
        <taxon>Actinomycetota</taxon>
        <taxon>Actinomycetes</taxon>
        <taxon>Micromonosporales</taxon>
        <taxon>Micromonosporaceae</taxon>
        <taxon>Actinoplanes</taxon>
    </lineage>
</organism>
<dbReference type="HOGENOM" id="CLU_044561_0_0_11"/>
<dbReference type="PATRIC" id="fig|1246995.3.peg.3728"/>
<dbReference type="eggNOG" id="COG0626">
    <property type="taxonomic scope" value="Bacteria"/>
</dbReference>
<dbReference type="STRING" id="1246995.AFR_18370"/>
<dbReference type="AlphaFoldDB" id="U5VYU0"/>
<proteinExistence type="predicted"/>
<evidence type="ECO:0000256" key="1">
    <source>
        <dbReference type="SAM" id="MobiDB-lite"/>
    </source>
</evidence>
<dbReference type="KEGG" id="afs:AFR_18370"/>
<reference evidence="2 3" key="1">
    <citation type="journal article" date="2014" name="J. Biotechnol.">
        <title>Complete genome sequence of the actinobacterium Actinoplanes friuliensis HAG 010964, producer of the lipopeptide antibiotic friulimycin.</title>
        <authorList>
            <person name="Ruckert C."/>
            <person name="Szczepanowski R."/>
            <person name="Albersmeier A."/>
            <person name="Goesmann A."/>
            <person name="Fischer N."/>
            <person name="Steinkamper A."/>
            <person name="Puhler A."/>
            <person name="Biener R."/>
            <person name="Schwartz D."/>
            <person name="Kalinowski J."/>
        </authorList>
    </citation>
    <scope>NUCLEOTIDE SEQUENCE [LARGE SCALE GENOMIC DNA]</scope>
    <source>
        <strain evidence="2 3">DSM 7358</strain>
    </source>
</reference>
<name>U5VYU0_9ACTN</name>
<accession>U5VYU0</accession>
<protein>
    <recommendedName>
        <fullName evidence="4">Aminotransferase class I/classII domain-containing protein</fullName>
    </recommendedName>
</protein>
<gene>
    <name evidence="2" type="ORF">AFR_18370</name>
</gene>
<evidence type="ECO:0000313" key="3">
    <source>
        <dbReference type="Proteomes" id="UP000017746"/>
    </source>
</evidence>
<evidence type="ECO:0000313" key="2">
    <source>
        <dbReference type="EMBL" id="AGZ41952.1"/>
    </source>
</evidence>
<dbReference type="SUPFAM" id="SSF53383">
    <property type="entry name" value="PLP-dependent transferases"/>
    <property type="match status" value="1"/>
</dbReference>
<evidence type="ECO:0008006" key="4">
    <source>
        <dbReference type="Google" id="ProtNLM"/>
    </source>
</evidence>
<sequence length="500" mass="54497">MGVRRHRDPAGVMTAGTQAAPATGRRHRDELSLERELLTGLAALAEAQSAGDERQWARFRARLAAIDVAADPLAAEHRLETASEQLRALLLRRGHRLDEEHFRSPDSTGDRRLPSGLAFPHSYERGLPVAHLESRLASTPPDGWSGAVVTFNSCMAGLGHVLQSLVHMLRPDERRPLSVAYWGDYFETDLLMEYLGSAVLRYDKVGVGDLTETLQRGGHDVLLIEPVRYNWELDVLDVSALLRAWRSAPDRPRIIVVDTTLVSPLWPTRAFLDGLTGLGDVLVVELRSGLKLDQQGLELANLGIAEIYSHAGPPTADQLASTLRLARSTTGSGIAVAAAAALDTGFVADPAWTRRHAGQVFATNARLARELAEVRGIFAEVVHPALRPGTPGLAQSPFVIVKLAEDTLENHGLLLAALRREVARRGIRFTHGSSFGFRSHRFETIVPRVARREGLFKIAAGSRSGPFLDIITDVLRDLGGLSGMAALRARFPDLKAIPLL</sequence>
<keyword evidence="3" id="KW-1185">Reference proteome</keyword>
<dbReference type="InterPro" id="IPR015424">
    <property type="entry name" value="PyrdxlP-dep_Trfase"/>
</dbReference>